<feature type="compositionally biased region" description="Polar residues" evidence="1">
    <location>
        <begin position="28"/>
        <end position="54"/>
    </location>
</feature>
<proteinExistence type="predicted"/>
<reference evidence="4 5" key="1">
    <citation type="submission" date="2020-06" db="EMBL/GenBank/DDBJ databases">
        <title>Taxonomy, biology and ecology of Rhodococcus bacteria occurring in California pistachio and other woody hosts as revealed by genome sequence analyses.</title>
        <authorList>
            <person name="Gai Y."/>
            <person name="Riely B."/>
        </authorList>
    </citation>
    <scope>NUCLEOTIDE SEQUENCE [LARGE SCALE GENOMIC DNA]</scope>
    <source>
        <strain evidence="4 5">BP-281</strain>
    </source>
</reference>
<feature type="region of interest" description="Disordered" evidence="1">
    <location>
        <begin position="1"/>
        <end position="54"/>
    </location>
</feature>
<feature type="domain" description="DUF2510" evidence="3">
    <location>
        <begin position="7"/>
        <end position="36"/>
    </location>
</feature>
<evidence type="ECO:0000256" key="1">
    <source>
        <dbReference type="SAM" id="MobiDB-lite"/>
    </source>
</evidence>
<dbReference type="Pfam" id="PF10708">
    <property type="entry name" value="DUF2510"/>
    <property type="match status" value="1"/>
</dbReference>
<name>A0ABS7P3U1_9NOCA</name>
<dbReference type="InterPro" id="IPR018929">
    <property type="entry name" value="DUF2510"/>
</dbReference>
<protein>
    <submittedName>
        <fullName evidence="4">DUF2510 domain-containing protein</fullName>
    </submittedName>
</protein>
<keyword evidence="2" id="KW-0472">Membrane</keyword>
<dbReference type="EMBL" id="JABUBU010000006">
    <property type="protein sequence ID" value="MBY6367079.1"/>
    <property type="molecule type" value="Genomic_DNA"/>
</dbReference>
<gene>
    <name evidence="4" type="ORF">HQ603_09965</name>
</gene>
<evidence type="ECO:0000256" key="2">
    <source>
        <dbReference type="SAM" id="Phobius"/>
    </source>
</evidence>
<keyword evidence="2" id="KW-1133">Transmembrane helix</keyword>
<comment type="caution">
    <text evidence="4">The sequence shown here is derived from an EMBL/GenBank/DDBJ whole genome shotgun (WGS) entry which is preliminary data.</text>
</comment>
<evidence type="ECO:0000313" key="4">
    <source>
        <dbReference type="EMBL" id="MBY6367079.1"/>
    </source>
</evidence>
<keyword evidence="5" id="KW-1185">Reference proteome</keyword>
<feature type="transmembrane region" description="Helical" evidence="2">
    <location>
        <begin position="63"/>
        <end position="84"/>
    </location>
</feature>
<accession>A0ABS7P3U1</accession>
<dbReference type="Proteomes" id="UP000825228">
    <property type="component" value="Unassembled WGS sequence"/>
</dbReference>
<evidence type="ECO:0000313" key="5">
    <source>
        <dbReference type="Proteomes" id="UP000825228"/>
    </source>
</evidence>
<sequence length="229" mass="24368">MTQAPAPGWFPDPDGSGRQRWWDGRQWSDATSPLPGTTGTSAGRDTAGSASPQVDKQQWSRSVLLVCGAVVAVMVLIGLVVSFFSPSSPDDSAGAAASDSSAAAAVDQSRLDRSSYANLDDRSLSMVLRDPEAEKGRRVVLYGEVTQFDTITGPELFMAQVAGAPSDAGYTNSILVRLRDAAVARDVVEDDLVTLYVELDGVQSYENRLGQETQAAVVWANIVEVTSPR</sequence>
<keyword evidence="2" id="KW-0812">Transmembrane</keyword>
<evidence type="ECO:0000259" key="3">
    <source>
        <dbReference type="Pfam" id="PF10708"/>
    </source>
</evidence>
<organism evidence="4 5">
    <name type="scientific">Rhodococcoides corynebacterioides</name>
    <dbReference type="NCBI Taxonomy" id="53972"/>
    <lineage>
        <taxon>Bacteria</taxon>
        <taxon>Bacillati</taxon>
        <taxon>Actinomycetota</taxon>
        <taxon>Actinomycetes</taxon>
        <taxon>Mycobacteriales</taxon>
        <taxon>Nocardiaceae</taxon>
        <taxon>Rhodococcoides</taxon>
    </lineage>
</organism>